<dbReference type="AlphaFoldDB" id="A0A6M1RK03"/>
<name>A0A6M1RK03_9GAMM</name>
<accession>A0A6M1RK03</accession>
<keyword evidence="1" id="KW-0732">Signal</keyword>
<feature type="chain" id="PRO_5026984401" evidence="1">
    <location>
        <begin position="23"/>
        <end position="97"/>
    </location>
</feature>
<proteinExistence type="predicted"/>
<evidence type="ECO:0000256" key="1">
    <source>
        <dbReference type="SAM" id="SignalP"/>
    </source>
</evidence>
<protein>
    <submittedName>
        <fullName evidence="2">Uncharacterized protein</fullName>
    </submittedName>
</protein>
<dbReference type="Proteomes" id="UP000473008">
    <property type="component" value="Unassembled WGS sequence"/>
</dbReference>
<evidence type="ECO:0000313" key="2">
    <source>
        <dbReference type="EMBL" id="NGN97889.1"/>
    </source>
</evidence>
<keyword evidence="3" id="KW-1185">Reference proteome</keyword>
<gene>
    <name evidence="2" type="ORF">G5S52_09535</name>
</gene>
<comment type="caution">
    <text evidence="2">The sequence shown here is derived from an EMBL/GenBank/DDBJ whole genome shotgun (WGS) entry which is preliminary data.</text>
</comment>
<reference evidence="2 3" key="1">
    <citation type="submission" date="2020-02" db="EMBL/GenBank/DDBJ databases">
        <title>The draft genome of Grimontia sedimenta sp. nov., isolated from benthic sediments near coral reefs south of Kuwait.</title>
        <authorList>
            <person name="Mahmoud H.M."/>
            <person name="Jose L."/>
            <person name="Eapen S."/>
        </authorList>
    </citation>
    <scope>NUCLEOTIDE SEQUENCE [LARGE SCALE GENOMIC DNA]</scope>
    <source>
        <strain evidence="2 3">S25</strain>
    </source>
</reference>
<organism evidence="2 3">
    <name type="scientific">Grimontia sedimenti</name>
    <dbReference type="NCBI Taxonomy" id="2711294"/>
    <lineage>
        <taxon>Bacteria</taxon>
        <taxon>Pseudomonadati</taxon>
        <taxon>Pseudomonadota</taxon>
        <taxon>Gammaproteobacteria</taxon>
        <taxon>Vibrionales</taxon>
        <taxon>Vibrionaceae</taxon>
        <taxon>Grimontia</taxon>
    </lineage>
</organism>
<sequence length="97" mass="10942">MKSFVKSALTLLLVLNANIAFAESKERITGFVLRGDVDGSVNNFTSDRNGYDDPYQLVSVETSDGQIEQRPIGEFIDGLVVQVEWRHLQKKTSWTNH</sequence>
<evidence type="ECO:0000313" key="3">
    <source>
        <dbReference type="Proteomes" id="UP000473008"/>
    </source>
</evidence>
<feature type="signal peptide" evidence="1">
    <location>
        <begin position="1"/>
        <end position="22"/>
    </location>
</feature>
<dbReference type="EMBL" id="JAALDL010000005">
    <property type="protein sequence ID" value="NGN97889.1"/>
    <property type="molecule type" value="Genomic_DNA"/>
</dbReference>
<dbReference type="RefSeq" id="WP_165013047.1">
    <property type="nucleotide sequence ID" value="NZ_JAALDL010000005.1"/>
</dbReference>